<sequence>MLPSDVIGRLRVVAPTVGLLVALIVFGLGWLGALWLPLDVLAHFRMHALGFAIVCALAVFAGRCWLPVVAIGAVLVMAAIGAWGMLSEQFTPAAQARLQGERTVKLLSLNSWLRNDDWEQVERMLRREDADIVALLEFGPEKAPMLADIEDLYPYQASCLDLANCHVALLSKEPIVDWKVASRWAGPPLIQARFGKVYDNLTVIGAHILRPPHIYAQKRQLEALATLIQNTPGPLAVMGDFNATQWSSVLRSFEATSGLRRLTGLPSWPVWTAGLPQLPIDHIFISPGLRVHRPARLGPATGSDHLPVTVTIVLDRG</sequence>
<evidence type="ECO:0000313" key="3">
    <source>
        <dbReference type="EMBL" id="QPC41596.1"/>
    </source>
</evidence>
<keyword evidence="1" id="KW-0812">Transmembrane</keyword>
<gene>
    <name evidence="3" type="ORF">HW532_01960</name>
</gene>
<dbReference type="Pfam" id="PF03372">
    <property type="entry name" value="Exo_endo_phos"/>
    <property type="match status" value="1"/>
</dbReference>
<accession>A0A7S8HAM0</accession>
<dbReference type="KEGG" id="kmn:HW532_01960"/>
<keyword evidence="3" id="KW-0540">Nuclease</keyword>
<dbReference type="GO" id="GO:0004519">
    <property type="term" value="F:endonuclease activity"/>
    <property type="evidence" value="ECO:0007669"/>
    <property type="project" value="UniProtKB-KW"/>
</dbReference>
<keyword evidence="1" id="KW-1133">Transmembrane helix</keyword>
<feature type="transmembrane region" description="Helical" evidence="1">
    <location>
        <begin position="68"/>
        <end position="86"/>
    </location>
</feature>
<keyword evidence="3" id="KW-0255">Endonuclease</keyword>
<feature type="transmembrane region" description="Helical" evidence="1">
    <location>
        <begin position="12"/>
        <end position="36"/>
    </location>
</feature>
<dbReference type="InterPro" id="IPR005135">
    <property type="entry name" value="Endo/exonuclease/phosphatase"/>
</dbReference>
<dbReference type="SUPFAM" id="SSF56219">
    <property type="entry name" value="DNase I-like"/>
    <property type="match status" value="1"/>
</dbReference>
<dbReference type="GO" id="GO:0004527">
    <property type="term" value="F:exonuclease activity"/>
    <property type="evidence" value="ECO:0007669"/>
    <property type="project" value="UniProtKB-KW"/>
</dbReference>
<dbReference type="Gene3D" id="3.60.10.10">
    <property type="entry name" value="Endonuclease/exonuclease/phosphatase"/>
    <property type="match status" value="1"/>
</dbReference>
<dbReference type="InterPro" id="IPR036691">
    <property type="entry name" value="Endo/exonu/phosph_ase_sf"/>
</dbReference>
<dbReference type="Proteomes" id="UP000593594">
    <property type="component" value="Chromosome"/>
</dbReference>
<dbReference type="EMBL" id="CP058214">
    <property type="protein sequence ID" value="QPC41596.1"/>
    <property type="molecule type" value="Genomic_DNA"/>
</dbReference>
<evidence type="ECO:0000256" key="1">
    <source>
        <dbReference type="SAM" id="Phobius"/>
    </source>
</evidence>
<proteinExistence type="predicted"/>
<dbReference type="AlphaFoldDB" id="A0A7S8HAM0"/>
<evidence type="ECO:0000313" key="4">
    <source>
        <dbReference type="Proteomes" id="UP000593594"/>
    </source>
</evidence>
<keyword evidence="3" id="KW-0378">Hydrolase</keyword>
<organism evidence="3 4">
    <name type="scientific">Kaustia mangrovi</name>
    <dbReference type="NCBI Taxonomy" id="2593653"/>
    <lineage>
        <taxon>Bacteria</taxon>
        <taxon>Pseudomonadati</taxon>
        <taxon>Pseudomonadota</taxon>
        <taxon>Alphaproteobacteria</taxon>
        <taxon>Hyphomicrobiales</taxon>
        <taxon>Parvibaculaceae</taxon>
        <taxon>Kaustia</taxon>
    </lineage>
</organism>
<evidence type="ECO:0000259" key="2">
    <source>
        <dbReference type="Pfam" id="PF03372"/>
    </source>
</evidence>
<dbReference type="RefSeq" id="WP_213162816.1">
    <property type="nucleotide sequence ID" value="NZ_CP058214.1"/>
</dbReference>
<keyword evidence="3" id="KW-0269">Exonuclease</keyword>
<keyword evidence="1" id="KW-0472">Membrane</keyword>
<protein>
    <submittedName>
        <fullName evidence="3">Endonuclease/exonuclease/phosphatase family protein</fullName>
    </submittedName>
</protein>
<name>A0A7S8HAM0_9HYPH</name>
<feature type="transmembrane region" description="Helical" evidence="1">
    <location>
        <begin position="42"/>
        <end position="61"/>
    </location>
</feature>
<keyword evidence="4" id="KW-1185">Reference proteome</keyword>
<reference evidence="3 4" key="1">
    <citation type="submission" date="2020-06" db="EMBL/GenBank/DDBJ databases">
        <title>Genome sequence of 2 isolates from Red Sea Mangroves.</title>
        <authorList>
            <person name="Sefrji F."/>
            <person name="Michoud G."/>
            <person name="Merlino G."/>
            <person name="Daffonchio D."/>
        </authorList>
    </citation>
    <scope>NUCLEOTIDE SEQUENCE [LARGE SCALE GENOMIC DNA]</scope>
    <source>
        <strain evidence="3 4">R1DC25</strain>
    </source>
</reference>
<feature type="domain" description="Endonuclease/exonuclease/phosphatase" evidence="2">
    <location>
        <begin position="120"/>
        <end position="305"/>
    </location>
</feature>